<comment type="caution">
    <text evidence="1">The sequence shown here is derived from an EMBL/GenBank/DDBJ whole genome shotgun (WGS) entry which is preliminary data.</text>
</comment>
<gene>
    <name evidence="1" type="ORF">J6I44_09450</name>
</gene>
<sequence length="358" mass="40955">MLTKEVAVDSIENTIVPAVSYGSDEGLIGGILYDRKNYKGQINPYKNRLRGKALVSTQGFIEVEAQYEQTQTWNGSIRSIIDLYFHRFTADNYFGIGNATPFSDEGWKNGYYDFQSLGWELSYDGYYPIYQRGNRQLDLQFGAGIEFENPQAKNDSTSFVIYPPNGQKGGWTNYLSAGLIFENRDRPFDSRHGNRTEIRFSYAPSLISDYGLVTAQGQFRQYFQPFSFLTIANMLNIRYVGGDVPYWKMSTLGDDNTLRGYPLNRFQGNASVAYTLELRSWLLTFPQFYNLRLGGHLFTDMGRVFTDEDNFSDTFRNYHQTFGIGGTLSVLQSDFILRGELGFSEDTSRIYIGLGYLF</sequence>
<dbReference type="RefSeq" id="WP_265765834.1">
    <property type="nucleotide sequence ID" value="NZ_JAGGJA010000005.1"/>
</dbReference>
<proteinExistence type="predicted"/>
<organism evidence="1 2">
    <name type="scientific">Fodinibius salsisoli</name>
    <dbReference type="NCBI Taxonomy" id="2820877"/>
    <lineage>
        <taxon>Bacteria</taxon>
        <taxon>Pseudomonadati</taxon>
        <taxon>Balneolota</taxon>
        <taxon>Balneolia</taxon>
        <taxon>Balneolales</taxon>
        <taxon>Balneolaceae</taxon>
        <taxon>Fodinibius</taxon>
    </lineage>
</organism>
<dbReference type="Proteomes" id="UP001207918">
    <property type="component" value="Unassembled WGS sequence"/>
</dbReference>
<protein>
    <submittedName>
        <fullName evidence="1">BamA/TamA family outer membrane protein</fullName>
    </submittedName>
</protein>
<evidence type="ECO:0000313" key="2">
    <source>
        <dbReference type="Proteomes" id="UP001207918"/>
    </source>
</evidence>
<keyword evidence="2" id="KW-1185">Reference proteome</keyword>
<dbReference type="Gene3D" id="2.40.160.50">
    <property type="entry name" value="membrane protein fhac: a member of the omp85/tpsb transporter family"/>
    <property type="match status" value="1"/>
</dbReference>
<name>A0ABT3PME7_9BACT</name>
<dbReference type="EMBL" id="JAGGJA010000005">
    <property type="protein sequence ID" value="MCW9707082.1"/>
    <property type="molecule type" value="Genomic_DNA"/>
</dbReference>
<evidence type="ECO:0000313" key="1">
    <source>
        <dbReference type="EMBL" id="MCW9707082.1"/>
    </source>
</evidence>
<reference evidence="1 2" key="1">
    <citation type="submission" date="2021-03" db="EMBL/GenBank/DDBJ databases">
        <title>Aliifodinibius sp. nov., a new bacterium isolated from saline soil.</title>
        <authorList>
            <person name="Galisteo C."/>
            <person name="De La Haba R."/>
            <person name="Sanchez-Porro C."/>
            <person name="Ventosa A."/>
        </authorList>
    </citation>
    <scope>NUCLEOTIDE SEQUENCE [LARGE SCALE GENOMIC DNA]</scope>
    <source>
        <strain evidence="1 2">1BSP15-2V2</strain>
    </source>
</reference>
<accession>A0ABT3PME7</accession>